<name>A0A1H6Y8U5_9FIRM</name>
<dbReference type="OrthoDB" id="9803285at2"/>
<keyword evidence="2" id="KW-1185">Reference proteome</keyword>
<evidence type="ECO:0008006" key="3">
    <source>
        <dbReference type="Google" id="ProtNLM"/>
    </source>
</evidence>
<evidence type="ECO:0000313" key="1">
    <source>
        <dbReference type="EMBL" id="SEJ35457.1"/>
    </source>
</evidence>
<dbReference type="InterPro" id="IPR022208">
    <property type="entry name" value="DUF3737"/>
</dbReference>
<proteinExistence type="predicted"/>
<organism evidence="1 2">
    <name type="scientific">Sharpea azabuensis</name>
    <dbReference type="NCBI Taxonomy" id="322505"/>
    <lineage>
        <taxon>Bacteria</taxon>
        <taxon>Bacillati</taxon>
        <taxon>Bacillota</taxon>
        <taxon>Erysipelotrichia</taxon>
        <taxon>Erysipelotrichales</taxon>
        <taxon>Coprobacillaceae</taxon>
        <taxon>Sharpea</taxon>
    </lineage>
</organism>
<evidence type="ECO:0000313" key="2">
    <source>
        <dbReference type="Proteomes" id="UP000183028"/>
    </source>
</evidence>
<protein>
    <recommendedName>
        <fullName evidence="3">DUF3737 domain-containing protein</fullName>
    </recommendedName>
</protein>
<dbReference type="AlphaFoldDB" id="A0A1H6Y8U5"/>
<dbReference type="Proteomes" id="UP000183028">
    <property type="component" value="Unassembled WGS sequence"/>
</dbReference>
<dbReference type="RefSeq" id="WP_074732910.1">
    <property type="nucleotide sequence ID" value="NZ_FNYK01000121.1"/>
</dbReference>
<gene>
    <name evidence="1" type="ORF">SAMN04487834_11212</name>
</gene>
<dbReference type="Pfam" id="PF12541">
    <property type="entry name" value="DUF3737"/>
    <property type="match status" value="1"/>
</dbReference>
<dbReference type="STRING" id="322505.SAMN04487836_1212"/>
<reference evidence="2" key="1">
    <citation type="submission" date="2016-10" db="EMBL/GenBank/DDBJ databases">
        <authorList>
            <person name="Varghese N."/>
        </authorList>
    </citation>
    <scope>NUCLEOTIDE SEQUENCE [LARGE SCALE GENOMIC DNA]</scope>
    <source>
        <strain evidence="2">DSM 20406</strain>
    </source>
</reference>
<dbReference type="eggNOG" id="COG5434">
    <property type="taxonomic scope" value="Bacteria"/>
</dbReference>
<dbReference type="SUPFAM" id="SSF51126">
    <property type="entry name" value="Pectin lyase-like"/>
    <property type="match status" value="1"/>
</dbReference>
<accession>A0A1H6Y8U5</accession>
<dbReference type="InterPro" id="IPR011050">
    <property type="entry name" value="Pectin_lyase_fold/virulence"/>
</dbReference>
<sequence length="300" mass="34259">MEVIEQKYLTGERALFKSQNIKVKNSVFADGESPLKESNDIEVQGSIFKWKYPLWYCHDIKVKDSTLLETARSGIWYTHNIDIKDSTIEAPKTFRRSSHIHLNNVNLPLAQETLWNCHDIHLNNVTARGDYFGFNSEHIRINSFRLTGNYCFDGGRDIEVHNAHLISKDAFWNTKNVTVYDSTIIGEYLGWNAENLTFVNCTIESLQGLCYIKNVKLVNCKLINTTLAFEYCENIDADIQSHVDSIMNPISGTIKAKSIGEVIVEEDKVNPEQTQIITTESIALNTHHADLRNMPQMSKN</sequence>
<dbReference type="EMBL" id="FNYK01000121">
    <property type="protein sequence ID" value="SEJ35457.1"/>
    <property type="molecule type" value="Genomic_DNA"/>
</dbReference>